<name>A0A146FGL2_ASPKA</name>
<organism evidence="1 2">
    <name type="scientific">Aspergillus kawachii</name>
    <name type="common">White koji mold</name>
    <name type="synonym">Aspergillus awamori var. kawachi</name>
    <dbReference type="NCBI Taxonomy" id="1069201"/>
    <lineage>
        <taxon>Eukaryota</taxon>
        <taxon>Fungi</taxon>
        <taxon>Dikarya</taxon>
        <taxon>Ascomycota</taxon>
        <taxon>Pezizomycotina</taxon>
        <taxon>Eurotiomycetes</taxon>
        <taxon>Eurotiomycetidae</taxon>
        <taxon>Eurotiales</taxon>
        <taxon>Aspergillaceae</taxon>
        <taxon>Aspergillus</taxon>
        <taxon>Aspergillus subgen. Circumdati</taxon>
    </lineage>
</organism>
<accession>A0A146FGL2</accession>
<gene>
    <name evidence="1" type="ORF">RIB2604_01808520</name>
</gene>
<dbReference type="Proteomes" id="UP000075230">
    <property type="component" value="Unassembled WGS sequence"/>
</dbReference>
<proteinExistence type="predicted"/>
<protein>
    <submittedName>
        <fullName evidence="1">RNA-3'-phosphate cyclase family protein</fullName>
    </submittedName>
</protein>
<dbReference type="AlphaFoldDB" id="A0A146FGL2"/>
<sequence>MSCPVGGGAAVRTAAPMRQANGTEVKIRSTSDEYLRRRNTGGACGKSSAYFLLPVSLIVSNSMGAIHLPNTGTYSPMVDMAGDSTVIEGEDLL</sequence>
<reference evidence="1 2" key="1">
    <citation type="journal article" date="2016" name="DNA Res.">
        <title>Genome sequence of Aspergillus luchuensis NBRC 4314.</title>
        <authorList>
            <person name="Yamada O."/>
            <person name="Machida M."/>
            <person name="Hosoyama A."/>
            <person name="Goto M."/>
            <person name="Takahashi T."/>
            <person name="Futagami T."/>
            <person name="Yamagata Y."/>
            <person name="Takeuchi M."/>
            <person name="Kobayashi T."/>
            <person name="Koike H."/>
            <person name="Abe K."/>
            <person name="Asai K."/>
            <person name="Arita M."/>
            <person name="Fujita N."/>
            <person name="Fukuda K."/>
            <person name="Higa K."/>
            <person name="Horikawa H."/>
            <person name="Ishikawa T."/>
            <person name="Jinno K."/>
            <person name="Kato Y."/>
            <person name="Kirimura K."/>
            <person name="Mizutani O."/>
            <person name="Nakasone K."/>
            <person name="Sano M."/>
            <person name="Shiraishi Y."/>
            <person name="Tsukahara M."/>
            <person name="Gomi K."/>
        </authorList>
    </citation>
    <scope>NUCLEOTIDE SEQUENCE [LARGE SCALE GENOMIC DNA]</scope>
    <source>
        <strain evidence="1 2">RIB 2604</strain>
    </source>
</reference>
<evidence type="ECO:0000313" key="1">
    <source>
        <dbReference type="EMBL" id="GAT25016.1"/>
    </source>
</evidence>
<dbReference type="EMBL" id="BCWF01000018">
    <property type="protein sequence ID" value="GAT25016.1"/>
    <property type="molecule type" value="Genomic_DNA"/>
</dbReference>
<comment type="caution">
    <text evidence="1">The sequence shown here is derived from an EMBL/GenBank/DDBJ whole genome shotgun (WGS) entry which is preliminary data.</text>
</comment>
<reference evidence="2" key="2">
    <citation type="submission" date="2016-02" db="EMBL/GenBank/DDBJ databases">
        <title>Genome sequencing of Aspergillus luchuensis NBRC 4314.</title>
        <authorList>
            <person name="Yamada O."/>
        </authorList>
    </citation>
    <scope>NUCLEOTIDE SEQUENCE [LARGE SCALE GENOMIC DNA]</scope>
    <source>
        <strain evidence="2">RIB 2604</strain>
    </source>
</reference>
<evidence type="ECO:0000313" key="2">
    <source>
        <dbReference type="Proteomes" id="UP000075230"/>
    </source>
</evidence>